<dbReference type="Pfam" id="PF01501">
    <property type="entry name" value="Glyco_transf_8"/>
    <property type="match status" value="1"/>
</dbReference>
<dbReference type="InterPro" id="IPR002495">
    <property type="entry name" value="Glyco_trans_8"/>
</dbReference>
<dbReference type="AlphaFoldDB" id="A0A6C0DVZ0"/>
<protein>
    <recommendedName>
        <fullName evidence="2">Glycosyltransferase</fullName>
    </recommendedName>
</protein>
<evidence type="ECO:0008006" key="2">
    <source>
        <dbReference type="Google" id="ProtNLM"/>
    </source>
</evidence>
<accession>A0A6C0DVZ0</accession>
<sequence>MTIIHIAHATNIDLIDHISVLWKSLTLNNPDHQFALHLLHSIVDSSAVDKFKVDFEAVYPRVGLSTHYVDVSGMVYSNNFKHGTMATILRCVIPTVLSDIKKILYLDIDVLITGDLEPIWRLDCGETGLCLKSSIHPDWRMRDGYRCGNTGVMLMDLERLRSNGFVEKVLESNSQKSEEAQTLINRYAEGRYSDLAGNMNIFMCQDDAVYEDPIVYNIVGPKKPWNSSESDIQCDLWRSYRDIVISKKLQVTRGIGIGVLCYTTTNLGDWTQSAAALYVWWVYFDRPGTFREFIETCIATSKMGAYPITWINRDRISLATKPEGVDRVVILCNGWWMHTYKRLYNFIPPDWIRPIYISLHIAAPVLLTSSVCDYLRGYEPIGCRDSATVKLLMDRGVKAYFSGCLTMTLNLRDPKIGFTPHSRYKDKTVYLDYKCPPATRAVKLTQRIKTTDNSNLILTMQRCLDLLVAKQVYTVRLHVWLPLICNKAHIKLMNSSAGREFEKGDRDNHAKKTDRFTGLFETISTKSTLTCFKALLLNRTLYQIEKSM</sequence>
<dbReference type="GO" id="GO:0016757">
    <property type="term" value="F:glycosyltransferase activity"/>
    <property type="evidence" value="ECO:0007669"/>
    <property type="project" value="InterPro"/>
</dbReference>
<name>A0A6C0DVZ0_9ZZZZ</name>
<dbReference type="InterPro" id="IPR029044">
    <property type="entry name" value="Nucleotide-diphossugar_trans"/>
</dbReference>
<evidence type="ECO:0000313" key="1">
    <source>
        <dbReference type="EMBL" id="QHT19405.1"/>
    </source>
</evidence>
<dbReference type="Gene3D" id="3.90.550.10">
    <property type="entry name" value="Spore Coat Polysaccharide Biosynthesis Protein SpsA, Chain A"/>
    <property type="match status" value="1"/>
</dbReference>
<dbReference type="EMBL" id="MN739665">
    <property type="protein sequence ID" value="QHT19405.1"/>
    <property type="molecule type" value="Genomic_DNA"/>
</dbReference>
<organism evidence="1">
    <name type="scientific">viral metagenome</name>
    <dbReference type="NCBI Taxonomy" id="1070528"/>
    <lineage>
        <taxon>unclassified sequences</taxon>
        <taxon>metagenomes</taxon>
        <taxon>organismal metagenomes</taxon>
    </lineage>
</organism>
<reference evidence="1" key="1">
    <citation type="journal article" date="2020" name="Nature">
        <title>Giant virus diversity and host interactions through global metagenomics.</title>
        <authorList>
            <person name="Schulz F."/>
            <person name="Roux S."/>
            <person name="Paez-Espino D."/>
            <person name="Jungbluth S."/>
            <person name="Walsh D.A."/>
            <person name="Denef V.J."/>
            <person name="McMahon K.D."/>
            <person name="Konstantinidis K.T."/>
            <person name="Eloe-Fadrosh E.A."/>
            <person name="Kyrpides N.C."/>
            <person name="Woyke T."/>
        </authorList>
    </citation>
    <scope>NUCLEOTIDE SEQUENCE</scope>
    <source>
        <strain evidence="1">GVMAG-M-3300023174-57</strain>
    </source>
</reference>
<proteinExistence type="predicted"/>
<dbReference type="SUPFAM" id="SSF53448">
    <property type="entry name" value="Nucleotide-diphospho-sugar transferases"/>
    <property type="match status" value="1"/>
</dbReference>